<gene>
    <name evidence="1" type="ORF">ACFQ2K_32355</name>
</gene>
<evidence type="ECO:0000313" key="1">
    <source>
        <dbReference type="EMBL" id="MFD0626694.1"/>
    </source>
</evidence>
<keyword evidence="2" id="KW-1185">Reference proteome</keyword>
<organism evidence="1 2">
    <name type="scientific">Streptomyces sanglieri</name>
    <dbReference type="NCBI Taxonomy" id="193460"/>
    <lineage>
        <taxon>Bacteria</taxon>
        <taxon>Bacillati</taxon>
        <taxon>Actinomycetota</taxon>
        <taxon>Actinomycetes</taxon>
        <taxon>Kitasatosporales</taxon>
        <taxon>Streptomycetaceae</taxon>
        <taxon>Streptomyces</taxon>
    </lineage>
</organism>
<name>A0ABW2WZ11_9ACTN</name>
<evidence type="ECO:0000313" key="2">
    <source>
        <dbReference type="Proteomes" id="UP001596915"/>
    </source>
</evidence>
<dbReference type="Proteomes" id="UP001596915">
    <property type="component" value="Unassembled WGS sequence"/>
</dbReference>
<protein>
    <submittedName>
        <fullName evidence="1">Uncharacterized protein</fullName>
    </submittedName>
</protein>
<reference evidence="2" key="1">
    <citation type="journal article" date="2019" name="Int. J. Syst. Evol. Microbiol.">
        <title>The Global Catalogue of Microorganisms (GCM) 10K type strain sequencing project: providing services to taxonomists for standard genome sequencing and annotation.</title>
        <authorList>
            <consortium name="The Broad Institute Genomics Platform"/>
            <consortium name="The Broad Institute Genome Sequencing Center for Infectious Disease"/>
            <person name="Wu L."/>
            <person name="Ma J."/>
        </authorList>
    </citation>
    <scope>NUCLEOTIDE SEQUENCE [LARGE SCALE GENOMIC DNA]</scope>
    <source>
        <strain evidence="2">JCM 12607</strain>
    </source>
</reference>
<sequence>MSSLPEISAELATYFSLATQSLGAALVGSAAQRIADGSIEAGQGCFRRLFRRGGGEDGTLVELPEGRSEERADQLLGALSTEDRQRLAEALMAWIDEQRDRTPDAARLDEARLAELIAAKAHTHTYNVTAQGANSAAIGSVGAGATFNFGSGRDGDGA</sequence>
<comment type="caution">
    <text evidence="1">The sequence shown here is derived from an EMBL/GenBank/DDBJ whole genome shotgun (WGS) entry which is preliminary data.</text>
</comment>
<proteinExistence type="predicted"/>
<accession>A0ABW2WZ11</accession>
<dbReference type="EMBL" id="JBHTGL010000008">
    <property type="protein sequence ID" value="MFD0626694.1"/>
    <property type="molecule type" value="Genomic_DNA"/>
</dbReference>